<dbReference type="Proteomes" id="UP000051176">
    <property type="component" value="Unassembled WGS sequence"/>
</dbReference>
<sequence>MKLMEFEFKNGVHAFSRRLNQVIDHLDATEIALIETLLDIAVAPEQPMTVKALREKLGITTAELSFYLSRLVHLDLITWTPEESTVVAN</sequence>
<dbReference type="Gene3D" id="1.10.10.10">
    <property type="entry name" value="Winged helix-like DNA-binding domain superfamily/Winged helix DNA-binding domain"/>
    <property type="match status" value="1"/>
</dbReference>
<dbReference type="InterPro" id="IPR036388">
    <property type="entry name" value="WH-like_DNA-bd_sf"/>
</dbReference>
<name>A0A0R1GXU2_9LACO</name>
<proteinExistence type="predicted"/>
<evidence type="ECO:0000313" key="2">
    <source>
        <dbReference type="Proteomes" id="UP000051176"/>
    </source>
</evidence>
<comment type="caution">
    <text evidence="1">The sequence shown here is derived from an EMBL/GenBank/DDBJ whole genome shotgun (WGS) entry which is preliminary data.</text>
</comment>
<accession>A0A0R1GXU2</accession>
<dbReference type="SUPFAM" id="SSF46785">
    <property type="entry name" value="Winged helix' DNA-binding domain"/>
    <property type="match status" value="1"/>
</dbReference>
<reference evidence="1 2" key="1">
    <citation type="journal article" date="2015" name="Genome Announc.">
        <title>Expanding the biotechnology potential of lactobacilli through comparative genomics of 213 strains and associated genera.</title>
        <authorList>
            <person name="Sun Z."/>
            <person name="Harris H.M."/>
            <person name="McCann A."/>
            <person name="Guo C."/>
            <person name="Argimon S."/>
            <person name="Zhang W."/>
            <person name="Yang X."/>
            <person name="Jeffery I.B."/>
            <person name="Cooney J.C."/>
            <person name="Kagawa T.F."/>
            <person name="Liu W."/>
            <person name="Song Y."/>
            <person name="Salvetti E."/>
            <person name="Wrobel A."/>
            <person name="Rasinkangas P."/>
            <person name="Parkhill J."/>
            <person name="Rea M.C."/>
            <person name="O'Sullivan O."/>
            <person name="Ritari J."/>
            <person name="Douillard F.P."/>
            <person name="Paul Ross R."/>
            <person name="Yang R."/>
            <person name="Briner A.E."/>
            <person name="Felis G.E."/>
            <person name="de Vos W.M."/>
            <person name="Barrangou R."/>
            <person name="Klaenhammer T.R."/>
            <person name="Caufield P.W."/>
            <person name="Cui Y."/>
            <person name="Zhang H."/>
            <person name="O'Toole P.W."/>
        </authorList>
    </citation>
    <scope>NUCLEOTIDE SEQUENCE [LARGE SCALE GENOMIC DNA]</scope>
    <source>
        <strain evidence="1 2">ATCC 53295</strain>
    </source>
</reference>
<dbReference type="PATRIC" id="fig|1267003.4.peg.1914"/>
<evidence type="ECO:0008006" key="3">
    <source>
        <dbReference type="Google" id="ProtNLM"/>
    </source>
</evidence>
<dbReference type="AlphaFoldDB" id="A0A0R1GXU2"/>
<organism evidence="1 2">
    <name type="scientific">Levilactobacillus parabrevis ATCC 53295</name>
    <dbReference type="NCBI Taxonomy" id="1267003"/>
    <lineage>
        <taxon>Bacteria</taxon>
        <taxon>Bacillati</taxon>
        <taxon>Bacillota</taxon>
        <taxon>Bacilli</taxon>
        <taxon>Lactobacillales</taxon>
        <taxon>Lactobacillaceae</taxon>
        <taxon>Levilactobacillus</taxon>
    </lineage>
</organism>
<evidence type="ECO:0000313" key="1">
    <source>
        <dbReference type="EMBL" id="KRK39195.1"/>
    </source>
</evidence>
<dbReference type="EMBL" id="AZCZ01000005">
    <property type="protein sequence ID" value="KRK39195.1"/>
    <property type="molecule type" value="Genomic_DNA"/>
</dbReference>
<dbReference type="InterPro" id="IPR036390">
    <property type="entry name" value="WH_DNA-bd_sf"/>
</dbReference>
<gene>
    <name evidence="1" type="ORF">FD07_GL001818</name>
</gene>
<keyword evidence="2" id="KW-1185">Reference proteome</keyword>
<protein>
    <recommendedName>
        <fullName evidence="3">HTH marR-type domain-containing protein</fullName>
    </recommendedName>
</protein>